<dbReference type="Proteomes" id="UP001054252">
    <property type="component" value="Unassembled WGS sequence"/>
</dbReference>
<dbReference type="GO" id="GO:0003676">
    <property type="term" value="F:nucleic acid binding"/>
    <property type="evidence" value="ECO:0007669"/>
    <property type="project" value="InterPro"/>
</dbReference>
<evidence type="ECO:0000256" key="1">
    <source>
        <dbReference type="SAM" id="MobiDB-lite"/>
    </source>
</evidence>
<name>A0AAV5KB45_9ROSI</name>
<comment type="caution">
    <text evidence="2">The sequence shown here is derived from an EMBL/GenBank/DDBJ whole genome shotgun (WGS) entry which is preliminary data.</text>
</comment>
<feature type="compositionally biased region" description="Polar residues" evidence="1">
    <location>
        <begin position="23"/>
        <end position="40"/>
    </location>
</feature>
<dbReference type="SUPFAM" id="SSF57756">
    <property type="entry name" value="Retrovirus zinc finger-like domains"/>
    <property type="match status" value="1"/>
</dbReference>
<evidence type="ECO:0008006" key="4">
    <source>
        <dbReference type="Google" id="ProtNLM"/>
    </source>
</evidence>
<evidence type="ECO:0000313" key="3">
    <source>
        <dbReference type="Proteomes" id="UP001054252"/>
    </source>
</evidence>
<protein>
    <recommendedName>
        <fullName evidence="4">CCHC-type domain-containing protein</fullName>
    </recommendedName>
</protein>
<proteinExistence type="predicted"/>
<organism evidence="2 3">
    <name type="scientific">Rubroshorea leprosula</name>
    <dbReference type="NCBI Taxonomy" id="152421"/>
    <lineage>
        <taxon>Eukaryota</taxon>
        <taxon>Viridiplantae</taxon>
        <taxon>Streptophyta</taxon>
        <taxon>Embryophyta</taxon>
        <taxon>Tracheophyta</taxon>
        <taxon>Spermatophyta</taxon>
        <taxon>Magnoliopsida</taxon>
        <taxon>eudicotyledons</taxon>
        <taxon>Gunneridae</taxon>
        <taxon>Pentapetalae</taxon>
        <taxon>rosids</taxon>
        <taxon>malvids</taxon>
        <taxon>Malvales</taxon>
        <taxon>Dipterocarpaceae</taxon>
        <taxon>Rubroshorea</taxon>
    </lineage>
</organism>
<sequence length="66" mass="7393">MPSNVQRGNTRLSACIYCQQTRHSSSDCPSRISGSQNSHARVNPQYGMKDKLSLYIHEKNIVASLK</sequence>
<dbReference type="InterPro" id="IPR036875">
    <property type="entry name" value="Znf_CCHC_sf"/>
</dbReference>
<dbReference type="EMBL" id="BPVZ01000058">
    <property type="protein sequence ID" value="GKV21555.1"/>
    <property type="molecule type" value="Genomic_DNA"/>
</dbReference>
<dbReference type="AlphaFoldDB" id="A0AAV5KB45"/>
<reference evidence="2 3" key="1">
    <citation type="journal article" date="2021" name="Commun. Biol.">
        <title>The genome of Shorea leprosula (Dipterocarpaceae) highlights the ecological relevance of drought in aseasonal tropical rainforests.</title>
        <authorList>
            <person name="Ng K.K.S."/>
            <person name="Kobayashi M.J."/>
            <person name="Fawcett J.A."/>
            <person name="Hatakeyama M."/>
            <person name="Paape T."/>
            <person name="Ng C.H."/>
            <person name="Ang C.C."/>
            <person name="Tnah L.H."/>
            <person name="Lee C.T."/>
            <person name="Nishiyama T."/>
            <person name="Sese J."/>
            <person name="O'Brien M.J."/>
            <person name="Copetti D."/>
            <person name="Mohd Noor M.I."/>
            <person name="Ong R.C."/>
            <person name="Putra M."/>
            <person name="Sireger I.Z."/>
            <person name="Indrioko S."/>
            <person name="Kosugi Y."/>
            <person name="Izuno A."/>
            <person name="Isagi Y."/>
            <person name="Lee S.L."/>
            <person name="Shimizu K.K."/>
        </authorList>
    </citation>
    <scope>NUCLEOTIDE SEQUENCE [LARGE SCALE GENOMIC DNA]</scope>
    <source>
        <strain evidence="2">214</strain>
    </source>
</reference>
<evidence type="ECO:0000313" key="2">
    <source>
        <dbReference type="EMBL" id="GKV21555.1"/>
    </source>
</evidence>
<accession>A0AAV5KB45</accession>
<gene>
    <name evidence="2" type="ORF">SLEP1_g31525</name>
</gene>
<dbReference type="GO" id="GO:0008270">
    <property type="term" value="F:zinc ion binding"/>
    <property type="evidence" value="ECO:0007669"/>
    <property type="project" value="InterPro"/>
</dbReference>
<feature type="region of interest" description="Disordered" evidence="1">
    <location>
        <begin position="23"/>
        <end position="44"/>
    </location>
</feature>
<keyword evidence="3" id="KW-1185">Reference proteome</keyword>